<reference evidence="5" key="2">
    <citation type="submission" date="2025-09" db="UniProtKB">
        <authorList>
            <consortium name="Ensembl"/>
        </authorList>
    </citation>
    <scope>IDENTIFICATION</scope>
</reference>
<dbReference type="GeneID" id="105930159"/>
<dbReference type="Proteomes" id="UP000265000">
    <property type="component" value="Unplaced"/>
</dbReference>
<dbReference type="PANTHER" id="PTHR44314:SF1">
    <property type="entry name" value="CILIA- AND FLAGELLA-ASSOCIATED PROTEIN 70"/>
    <property type="match status" value="1"/>
</dbReference>
<name>A0A3Q2TTM0_FUNHE</name>
<dbReference type="GO" id="GO:0060271">
    <property type="term" value="P:cilium assembly"/>
    <property type="evidence" value="ECO:0007669"/>
    <property type="project" value="TreeGrafter"/>
</dbReference>
<dbReference type="STRING" id="8078.ENSFHEP00000020130"/>
<sequence>MSEEETAEETAKTNLEIQITVKRGHNLYGKKTDSLQSFLQVELDGVMVGESQKKHANLLEQVVDYDFTCSFDPPKDAQAFSIIAQKPITFTVMEVLSEGKRGDVKTVVLGQAVVDLFPLLQGQRNLSCTVPVHPVISPGIKESRLGFNRKQPTLDVCISVLDPLLSEAELSACTFMKVTVETAYSLPDSWTLPPGLAPSPFTHAAALEVPLTADQDQVLMFCEGQLKAGGQRELKGRQRKRPHQALLVPGNHFLPETFFQPEPIEHEDGELTGLEDRPFRNEAEISKNRVSWDTEARCFLDAGGASRLQQKIRESRLWPVEIMRSSVPLAKLGDREDNPEIPFHGLAFVDMGRLLYPGVSRIRGAYTIQPFYEAELLNKTKRRVSVLKAQAKAAAIQAKARAASAAGSHKKGWDGSNKGSKDQKEPAKKQTVSQNRPPAADGSHESLSDIEIPVNVEGNMYVDAKTYIIIEIALNKPLVPKTSPEELAQRVQTLIPPRSQHLAGPSRAERAVLDFHRQVGNTAAAVSEQYVELFGANCKLPETLSQEQMLAEVMGGLNVSGRYFTFKEEMKRAVVRIVRDKMKRTEPFTDPQEIKEFVSKLYVYLVDETHVALSKISSSEVQEDCIDETKFESCQLRHFAKEAQSTGNYQQAAQYYQELMVRHPDEPLYKFEWGSLYMLMGDYMKAKECYHEAVSNQQTHQPSLMMCGVVAVMFERYEEARTFLERATSIDPPSVVAWTLLGLLHLTLNEAVLSERAFLEAKTLLGEEETNNETNVDDEKKHAGDGVKEVKVLQDEQETDPLAQPLTAEEDADAFQDSEEHREPSAQNHSARPAPVKPTRSIFTHTVQFLLQNNALQMAEYALSQELLCPEGGCGVAYLFNLAQLQLLKGDYSSAAGSLEEALCYRNQNPDAWALKGHCHYLQGEFTQARESYEWSLVFPQAPSESHIVLPRLGSVYLMENKFERAKEVFLQACEQSPSCLTWLGLGKACYRLEELCVAEEALAVATRLNAANAEVWAYLSLLSLKSGRPEEADQFHNYAIRFGLQEPSLLREISELKDQIRMSQLSSCFQTSAEAEV</sequence>
<evidence type="ECO:0000256" key="1">
    <source>
        <dbReference type="ARBA" id="ARBA00022737"/>
    </source>
</evidence>
<dbReference type="InterPro" id="IPR019734">
    <property type="entry name" value="TPR_rpt"/>
</dbReference>
<dbReference type="PROSITE" id="PS50005">
    <property type="entry name" value="TPR"/>
    <property type="match status" value="1"/>
</dbReference>
<dbReference type="GO" id="GO:0031514">
    <property type="term" value="C:motile cilium"/>
    <property type="evidence" value="ECO:0007669"/>
    <property type="project" value="TreeGrafter"/>
</dbReference>
<keyword evidence="1" id="KW-0677">Repeat</keyword>
<dbReference type="GO" id="GO:0070062">
    <property type="term" value="C:extracellular exosome"/>
    <property type="evidence" value="ECO:0007669"/>
    <property type="project" value="TreeGrafter"/>
</dbReference>
<keyword evidence="6" id="KW-1185">Reference proteome</keyword>
<dbReference type="GeneTree" id="ENSGT00390000013319"/>
<dbReference type="Gene3D" id="1.25.40.10">
    <property type="entry name" value="Tetratricopeptide repeat domain"/>
    <property type="match status" value="3"/>
</dbReference>
<accession>A0A3Q2TTM0</accession>
<evidence type="ECO:0000313" key="5">
    <source>
        <dbReference type="Ensembl" id="ENSFHEP00000020130.1"/>
    </source>
</evidence>
<organism evidence="5 6">
    <name type="scientific">Fundulus heteroclitus</name>
    <name type="common">Killifish</name>
    <name type="synonym">Mummichog</name>
    <dbReference type="NCBI Taxonomy" id="8078"/>
    <lineage>
        <taxon>Eukaryota</taxon>
        <taxon>Metazoa</taxon>
        <taxon>Chordata</taxon>
        <taxon>Craniata</taxon>
        <taxon>Vertebrata</taxon>
        <taxon>Euteleostomi</taxon>
        <taxon>Actinopterygii</taxon>
        <taxon>Neopterygii</taxon>
        <taxon>Teleostei</taxon>
        <taxon>Neoteleostei</taxon>
        <taxon>Acanthomorphata</taxon>
        <taxon>Ovalentaria</taxon>
        <taxon>Atherinomorphae</taxon>
        <taxon>Cyprinodontiformes</taxon>
        <taxon>Fundulidae</taxon>
        <taxon>Fundulus</taxon>
    </lineage>
</organism>
<dbReference type="OrthoDB" id="10262375at2759"/>
<dbReference type="GO" id="GO:0003341">
    <property type="term" value="P:cilium movement"/>
    <property type="evidence" value="ECO:0007669"/>
    <property type="project" value="TreeGrafter"/>
</dbReference>
<proteinExistence type="predicted"/>
<reference evidence="5" key="1">
    <citation type="submission" date="2025-08" db="UniProtKB">
        <authorList>
            <consortium name="Ensembl"/>
        </authorList>
    </citation>
    <scope>IDENTIFICATION</scope>
</reference>
<feature type="repeat" description="TPR" evidence="3">
    <location>
        <begin position="947"/>
        <end position="980"/>
    </location>
</feature>
<dbReference type="AlphaFoldDB" id="A0A3Q2TTM0"/>
<dbReference type="SMART" id="SM00028">
    <property type="entry name" value="TPR"/>
    <property type="match status" value="6"/>
</dbReference>
<dbReference type="PANTHER" id="PTHR44314">
    <property type="entry name" value="CILIA- AND FLAGELLA-ASSOCIATED PROTEIN 70"/>
    <property type="match status" value="1"/>
</dbReference>
<keyword evidence="2 3" id="KW-0802">TPR repeat</keyword>
<dbReference type="Ensembl" id="ENSFHET00000029568.1">
    <property type="protein sequence ID" value="ENSFHEP00000020130.1"/>
    <property type="gene ID" value="ENSFHEG00000022057.1"/>
</dbReference>
<dbReference type="Pfam" id="PF14559">
    <property type="entry name" value="TPR_19"/>
    <property type="match status" value="1"/>
</dbReference>
<evidence type="ECO:0000313" key="6">
    <source>
        <dbReference type="Proteomes" id="UP000265000"/>
    </source>
</evidence>
<dbReference type="CTD" id="118491"/>
<dbReference type="InterPro" id="IPR011990">
    <property type="entry name" value="TPR-like_helical_dom_sf"/>
</dbReference>
<feature type="region of interest" description="Disordered" evidence="4">
    <location>
        <begin position="405"/>
        <end position="446"/>
    </location>
</feature>
<dbReference type="SUPFAM" id="SSF48452">
    <property type="entry name" value="TPR-like"/>
    <property type="match status" value="2"/>
</dbReference>
<dbReference type="InterPro" id="IPR052628">
    <property type="entry name" value="CFAP70"/>
</dbReference>
<feature type="compositionally biased region" description="Acidic residues" evidence="4">
    <location>
        <begin position="808"/>
        <end position="817"/>
    </location>
</feature>
<feature type="compositionally biased region" description="Basic and acidic residues" evidence="4">
    <location>
        <begin position="419"/>
        <end position="428"/>
    </location>
</feature>
<evidence type="ECO:0000256" key="4">
    <source>
        <dbReference type="SAM" id="MobiDB-lite"/>
    </source>
</evidence>
<protein>
    <submittedName>
        <fullName evidence="5">Cilia and flagella associated protein 70</fullName>
    </submittedName>
</protein>
<feature type="region of interest" description="Disordered" evidence="4">
    <location>
        <begin position="792"/>
        <end position="837"/>
    </location>
</feature>
<evidence type="ECO:0000256" key="3">
    <source>
        <dbReference type="PROSITE-ProRule" id="PRU00339"/>
    </source>
</evidence>
<evidence type="ECO:0000256" key="2">
    <source>
        <dbReference type="ARBA" id="ARBA00022803"/>
    </source>
</evidence>